<dbReference type="InterPro" id="IPR013762">
    <property type="entry name" value="Integrase-like_cat_sf"/>
</dbReference>
<name>A0A8U0I1K1_9EURY</name>
<dbReference type="Gene3D" id="1.10.150.130">
    <property type="match status" value="1"/>
</dbReference>
<dbReference type="InterPro" id="IPR010998">
    <property type="entry name" value="Integrase_recombinase_N"/>
</dbReference>
<dbReference type="InterPro" id="IPR044068">
    <property type="entry name" value="CB"/>
</dbReference>
<proteinExistence type="predicted"/>
<dbReference type="Pfam" id="PF13102">
    <property type="entry name" value="Phage_int_SAM_5"/>
    <property type="match status" value="1"/>
</dbReference>
<dbReference type="GO" id="GO:0015074">
    <property type="term" value="P:DNA integration"/>
    <property type="evidence" value="ECO:0007669"/>
    <property type="project" value="UniProtKB-KW"/>
</dbReference>
<feature type="domain" description="Core-binding (CB)" evidence="7">
    <location>
        <begin position="6"/>
        <end position="97"/>
    </location>
</feature>
<dbReference type="GO" id="GO:0003677">
    <property type="term" value="F:DNA binding"/>
    <property type="evidence" value="ECO:0007669"/>
    <property type="project" value="UniProtKB-UniRule"/>
</dbReference>
<evidence type="ECO:0000256" key="2">
    <source>
        <dbReference type="ARBA" id="ARBA00023125"/>
    </source>
</evidence>
<dbReference type="Gene3D" id="1.10.443.10">
    <property type="entry name" value="Intergrase catalytic core"/>
    <property type="match status" value="1"/>
</dbReference>
<evidence type="ECO:0000256" key="3">
    <source>
        <dbReference type="ARBA" id="ARBA00023172"/>
    </source>
</evidence>
<organism evidence="8 9">
    <name type="scientific">Halorussus limi</name>
    <dbReference type="NCBI Taxonomy" id="2938695"/>
    <lineage>
        <taxon>Archaea</taxon>
        <taxon>Methanobacteriati</taxon>
        <taxon>Methanobacteriota</taxon>
        <taxon>Stenosarchaea group</taxon>
        <taxon>Halobacteria</taxon>
        <taxon>Halobacteriales</taxon>
        <taxon>Haladaptataceae</taxon>
        <taxon>Halorussus</taxon>
    </lineage>
</organism>
<geneLocation type="plasmid" evidence="8 9">
    <name>unnamed2</name>
</geneLocation>
<gene>
    <name evidence="8" type="ORF">M0R89_20215</name>
</gene>
<dbReference type="PANTHER" id="PTHR30349:SF41">
    <property type="entry name" value="INTEGRASE_RECOMBINASE PROTEIN MJ0367-RELATED"/>
    <property type="match status" value="1"/>
</dbReference>
<protein>
    <submittedName>
        <fullName evidence="8">Phage integrase SAM-like domain-containing protein</fullName>
    </submittedName>
</protein>
<keyword evidence="2 4" id="KW-0238">DNA-binding</keyword>
<dbReference type="PROSITE" id="PS51898">
    <property type="entry name" value="TYR_RECOMBINASE"/>
    <property type="match status" value="1"/>
</dbReference>
<evidence type="ECO:0000313" key="9">
    <source>
        <dbReference type="Proteomes" id="UP000830729"/>
    </source>
</evidence>
<dbReference type="KEGG" id="halx:M0R89_20215"/>
<dbReference type="SUPFAM" id="SSF56349">
    <property type="entry name" value="DNA breaking-rejoining enzymes"/>
    <property type="match status" value="1"/>
</dbReference>
<dbReference type="InterPro" id="IPR011010">
    <property type="entry name" value="DNA_brk_join_enz"/>
</dbReference>
<evidence type="ECO:0000256" key="1">
    <source>
        <dbReference type="ARBA" id="ARBA00022908"/>
    </source>
</evidence>
<keyword evidence="9" id="KW-1185">Reference proteome</keyword>
<feature type="region of interest" description="Disordered" evidence="5">
    <location>
        <begin position="1"/>
        <end position="27"/>
    </location>
</feature>
<sequence>MTKSDQSLDAPLADYLTDKSKGNDSGNYRRNAERVLREWLSWTRDRRSADTFAALDVDDLEAYARHLKRRTNDADGLAPASARKYFDYVRAYLSWCQRREHLADNPAAKRRATGALPDDDRRSEHGQQLWSPAQRNAIVEYADERAREAIDETGSNALAEARDRAFVATIAYSGVRGGEVLRDRNDARREGVRWKDVDLDAGTMTVLEKGSQEYRQTGVPRQAVSALDRWQTVFDPPSEEWPVFPTLHAPSLSSAVADGLDAAGYTDEEIEAMRDDATALELCYAEDIAPPALTTAGGRNLMRRLSKAADVPGLDTEDGEYLELHGGRRGAGDTLVRRKGWEQAQKHLLHADPKTTMEAYSHISAEETADEASEAFDESDG</sequence>
<dbReference type="AlphaFoldDB" id="A0A8U0I1K1"/>
<dbReference type="EMBL" id="CP096661">
    <property type="protein sequence ID" value="UPV76796.1"/>
    <property type="molecule type" value="Genomic_DNA"/>
</dbReference>
<dbReference type="InterPro" id="IPR050090">
    <property type="entry name" value="Tyrosine_recombinase_XerCD"/>
</dbReference>
<evidence type="ECO:0000256" key="4">
    <source>
        <dbReference type="PROSITE-ProRule" id="PRU01248"/>
    </source>
</evidence>
<accession>A0A8U0I1K1</accession>
<keyword evidence="1" id="KW-0229">DNA integration</keyword>
<evidence type="ECO:0000313" key="8">
    <source>
        <dbReference type="EMBL" id="UPV76796.1"/>
    </source>
</evidence>
<dbReference type="InterPro" id="IPR025269">
    <property type="entry name" value="SAM-like_dom"/>
</dbReference>
<dbReference type="InterPro" id="IPR002104">
    <property type="entry name" value="Integrase_catalytic"/>
</dbReference>
<feature type="region of interest" description="Disordered" evidence="5">
    <location>
        <begin position="106"/>
        <end position="129"/>
    </location>
</feature>
<feature type="domain" description="Tyr recombinase" evidence="6">
    <location>
        <begin position="133"/>
        <end position="373"/>
    </location>
</feature>
<dbReference type="GO" id="GO:0006310">
    <property type="term" value="P:DNA recombination"/>
    <property type="evidence" value="ECO:0007669"/>
    <property type="project" value="UniProtKB-KW"/>
</dbReference>
<dbReference type="PROSITE" id="PS51900">
    <property type="entry name" value="CB"/>
    <property type="match status" value="1"/>
</dbReference>
<reference evidence="8 9" key="1">
    <citation type="submission" date="2022-04" db="EMBL/GenBank/DDBJ databases">
        <title>Diverse halophilic archaea isolated from saline environments.</title>
        <authorList>
            <person name="Cui H.-L."/>
        </authorList>
    </citation>
    <scope>NUCLEOTIDE SEQUENCE [LARGE SCALE GENOMIC DNA]</scope>
    <source>
        <strain evidence="8 9">XZYJT49</strain>
        <plasmid evidence="8 9">unnamed2</plasmid>
    </source>
</reference>
<dbReference type="RefSeq" id="WP_248652829.1">
    <property type="nucleotide sequence ID" value="NZ_CP096661.1"/>
</dbReference>
<evidence type="ECO:0000259" key="7">
    <source>
        <dbReference type="PROSITE" id="PS51900"/>
    </source>
</evidence>
<evidence type="ECO:0000256" key="5">
    <source>
        <dbReference type="SAM" id="MobiDB-lite"/>
    </source>
</evidence>
<keyword evidence="3" id="KW-0233">DNA recombination</keyword>
<dbReference type="Proteomes" id="UP000830729">
    <property type="component" value="Plasmid unnamed2"/>
</dbReference>
<dbReference type="GeneID" id="72187576"/>
<dbReference type="PANTHER" id="PTHR30349">
    <property type="entry name" value="PHAGE INTEGRASE-RELATED"/>
    <property type="match status" value="1"/>
</dbReference>
<evidence type="ECO:0000259" key="6">
    <source>
        <dbReference type="PROSITE" id="PS51898"/>
    </source>
</evidence>
<keyword evidence="8" id="KW-0614">Plasmid</keyword>